<evidence type="ECO:0000256" key="3">
    <source>
        <dbReference type="ARBA" id="ARBA00022801"/>
    </source>
</evidence>
<dbReference type="Proteomes" id="UP000663880">
    <property type="component" value="Unassembled WGS sequence"/>
</dbReference>
<keyword evidence="3" id="KW-0378">Hydrolase</keyword>
<dbReference type="PANTHER" id="PTHR12801">
    <property type="entry name" value="RNA EXONUCLEASE REXO1 / RECO3 FAMILY MEMBER-RELATED"/>
    <property type="match status" value="1"/>
</dbReference>
<dbReference type="GO" id="GO:0004527">
    <property type="term" value="F:exonuclease activity"/>
    <property type="evidence" value="ECO:0007669"/>
    <property type="project" value="InterPro"/>
</dbReference>
<dbReference type="InterPro" id="IPR036397">
    <property type="entry name" value="RNaseH_sf"/>
</dbReference>
<dbReference type="OrthoDB" id="8191639at2759"/>
<evidence type="ECO:0000256" key="4">
    <source>
        <dbReference type="ARBA" id="ARBA00025599"/>
    </source>
</evidence>
<keyword evidence="2" id="KW-0540">Nuclease</keyword>
<protein>
    <recommendedName>
        <fullName evidence="5">Exonuclease domain-containing protein</fullName>
    </recommendedName>
</protein>
<dbReference type="GO" id="GO:0005634">
    <property type="term" value="C:nucleus"/>
    <property type="evidence" value="ECO:0007669"/>
    <property type="project" value="TreeGrafter"/>
</dbReference>
<gene>
    <name evidence="6" type="ORF">PMACD_LOCUS12350</name>
</gene>
<evidence type="ECO:0000313" key="7">
    <source>
        <dbReference type="Proteomes" id="UP000663880"/>
    </source>
</evidence>
<comment type="function">
    <text evidence="4">Exoribonuclease involved in ribosome biosynthesis. Involved in the processing of ITS1, the internal transcribed spacer localized between the 18S and 5.8S rRNAs.</text>
</comment>
<dbReference type="Gene3D" id="3.30.420.10">
    <property type="entry name" value="Ribonuclease H-like superfamily/Ribonuclease H"/>
    <property type="match status" value="1"/>
</dbReference>
<dbReference type="InterPro" id="IPR013520">
    <property type="entry name" value="Ribonucl_H"/>
</dbReference>
<dbReference type="InterPro" id="IPR012337">
    <property type="entry name" value="RNaseH-like_sf"/>
</dbReference>
<keyword evidence="1" id="KW-0698">rRNA processing</keyword>
<evidence type="ECO:0000256" key="2">
    <source>
        <dbReference type="ARBA" id="ARBA00022722"/>
    </source>
</evidence>
<evidence type="ECO:0000313" key="6">
    <source>
        <dbReference type="EMBL" id="CAF4913400.1"/>
    </source>
</evidence>
<reference evidence="6" key="1">
    <citation type="submission" date="2021-02" db="EMBL/GenBank/DDBJ databases">
        <authorList>
            <person name="Steward A R."/>
        </authorList>
    </citation>
    <scope>NUCLEOTIDE SEQUENCE</scope>
</reference>
<dbReference type="PANTHER" id="PTHR12801:SF45">
    <property type="entry name" value="RNA EXONUCLEASE 4"/>
    <property type="match status" value="1"/>
</dbReference>
<name>A0A821VVN8_9NEOP</name>
<accession>A0A821VVN8</accession>
<comment type="caution">
    <text evidence="6">The sequence shown here is derived from an EMBL/GenBank/DDBJ whole genome shotgun (WGS) entry which is preliminary data.</text>
</comment>
<dbReference type="AlphaFoldDB" id="A0A821VVN8"/>
<evidence type="ECO:0000256" key="1">
    <source>
        <dbReference type="ARBA" id="ARBA00022552"/>
    </source>
</evidence>
<dbReference type="GO" id="GO:0003676">
    <property type="term" value="F:nucleic acid binding"/>
    <property type="evidence" value="ECO:0007669"/>
    <property type="project" value="InterPro"/>
</dbReference>
<evidence type="ECO:0000259" key="5">
    <source>
        <dbReference type="SMART" id="SM00479"/>
    </source>
</evidence>
<proteinExistence type="predicted"/>
<dbReference type="GO" id="GO:0006364">
    <property type="term" value="P:rRNA processing"/>
    <property type="evidence" value="ECO:0007669"/>
    <property type="project" value="UniProtKB-KW"/>
</dbReference>
<keyword evidence="7" id="KW-1185">Reference proteome</keyword>
<feature type="domain" description="Exonuclease" evidence="5">
    <location>
        <begin position="3"/>
        <end position="152"/>
    </location>
</feature>
<dbReference type="InterPro" id="IPR047021">
    <property type="entry name" value="REXO1/3/4-like"/>
</dbReference>
<dbReference type="Pfam" id="PF00929">
    <property type="entry name" value="RNase_T"/>
    <property type="match status" value="1"/>
</dbReference>
<dbReference type="SUPFAM" id="SSF53098">
    <property type="entry name" value="Ribonuclease H-like"/>
    <property type="match status" value="1"/>
</dbReference>
<dbReference type="SMART" id="SM00479">
    <property type="entry name" value="EXOIII"/>
    <property type="match status" value="1"/>
</dbReference>
<dbReference type="EMBL" id="CAJOBZ010000047">
    <property type="protein sequence ID" value="CAF4913400.1"/>
    <property type="molecule type" value="Genomic_DNA"/>
</dbReference>
<organism evidence="6 7">
    <name type="scientific">Pieris macdunnoughi</name>
    <dbReference type="NCBI Taxonomy" id="345717"/>
    <lineage>
        <taxon>Eukaryota</taxon>
        <taxon>Metazoa</taxon>
        <taxon>Ecdysozoa</taxon>
        <taxon>Arthropoda</taxon>
        <taxon>Hexapoda</taxon>
        <taxon>Insecta</taxon>
        <taxon>Pterygota</taxon>
        <taxon>Neoptera</taxon>
        <taxon>Endopterygota</taxon>
        <taxon>Lepidoptera</taxon>
        <taxon>Glossata</taxon>
        <taxon>Ditrysia</taxon>
        <taxon>Papilionoidea</taxon>
        <taxon>Pieridae</taxon>
        <taxon>Pierinae</taxon>
        <taxon>Pieris</taxon>
    </lineage>
</organism>
<sequence>MVRFYAIDCEMVENDLGKSMVARVSLVNEALETVLDEYIKPTHHVADYRTSISGIKRGYETEAKPKDEVVRRLKSIINGHVLVGFDVEKDLEALGISHSKVKDVATYQRYQISGQKQSLKKLAQQELRLSIQNGPHDSVEDAKAVMRIYNKDRF</sequence>